<organism evidence="2 3">
    <name type="scientific">Pleurodeles waltl</name>
    <name type="common">Iberian ribbed newt</name>
    <dbReference type="NCBI Taxonomy" id="8319"/>
    <lineage>
        <taxon>Eukaryota</taxon>
        <taxon>Metazoa</taxon>
        <taxon>Chordata</taxon>
        <taxon>Craniata</taxon>
        <taxon>Vertebrata</taxon>
        <taxon>Euteleostomi</taxon>
        <taxon>Amphibia</taxon>
        <taxon>Batrachia</taxon>
        <taxon>Caudata</taxon>
        <taxon>Salamandroidea</taxon>
        <taxon>Salamandridae</taxon>
        <taxon>Pleurodelinae</taxon>
        <taxon>Pleurodeles</taxon>
    </lineage>
</organism>
<comment type="caution">
    <text evidence="2">The sequence shown here is derived from an EMBL/GenBank/DDBJ whole genome shotgun (WGS) entry which is preliminary data.</text>
</comment>
<proteinExistence type="predicted"/>
<dbReference type="Proteomes" id="UP001066276">
    <property type="component" value="Chromosome 1_1"/>
</dbReference>
<reference evidence="2" key="1">
    <citation type="journal article" date="2022" name="bioRxiv">
        <title>Sequencing and chromosome-scale assembly of the giantPleurodeles waltlgenome.</title>
        <authorList>
            <person name="Brown T."/>
            <person name="Elewa A."/>
            <person name="Iarovenko S."/>
            <person name="Subramanian E."/>
            <person name="Araus A.J."/>
            <person name="Petzold A."/>
            <person name="Susuki M."/>
            <person name="Suzuki K.-i.T."/>
            <person name="Hayashi T."/>
            <person name="Toyoda A."/>
            <person name="Oliveira C."/>
            <person name="Osipova E."/>
            <person name="Leigh N.D."/>
            <person name="Simon A."/>
            <person name="Yun M.H."/>
        </authorList>
    </citation>
    <scope>NUCLEOTIDE SEQUENCE</scope>
    <source>
        <strain evidence="2">20211129_DDA</strain>
        <tissue evidence="2">Liver</tissue>
    </source>
</reference>
<feature type="region of interest" description="Disordered" evidence="1">
    <location>
        <begin position="53"/>
        <end position="72"/>
    </location>
</feature>
<evidence type="ECO:0000256" key="1">
    <source>
        <dbReference type="SAM" id="MobiDB-lite"/>
    </source>
</evidence>
<gene>
    <name evidence="2" type="ORF">NDU88_001368</name>
</gene>
<accession>A0AAV7WM83</accession>
<name>A0AAV7WM83_PLEWA</name>
<dbReference type="AlphaFoldDB" id="A0AAV7WM83"/>
<keyword evidence="3" id="KW-1185">Reference proteome</keyword>
<evidence type="ECO:0000313" key="3">
    <source>
        <dbReference type="Proteomes" id="UP001066276"/>
    </source>
</evidence>
<dbReference type="EMBL" id="JANPWB010000001">
    <property type="protein sequence ID" value="KAJ1213737.1"/>
    <property type="molecule type" value="Genomic_DNA"/>
</dbReference>
<evidence type="ECO:0000313" key="2">
    <source>
        <dbReference type="EMBL" id="KAJ1213737.1"/>
    </source>
</evidence>
<sequence length="72" mass="7920">MSPLGPSEERWGADVVGWVVSEEVSLRCCMCDDRAEEDFETWVGLLNNIAHPETASTRSSWDGEGTDDTDGD</sequence>
<protein>
    <submittedName>
        <fullName evidence="2">Uncharacterized protein</fullName>
    </submittedName>
</protein>